<keyword evidence="3" id="KW-1185">Reference proteome</keyword>
<dbReference type="Proteomes" id="UP000019140">
    <property type="component" value="Unassembled WGS sequence"/>
</dbReference>
<evidence type="ECO:0000259" key="1">
    <source>
        <dbReference type="Pfam" id="PF08241"/>
    </source>
</evidence>
<keyword evidence="2" id="KW-0808">Transferase</keyword>
<gene>
    <name evidence="2" type="ORF">ETSY2_22365</name>
</gene>
<keyword evidence="2" id="KW-0489">Methyltransferase</keyword>
<dbReference type="InterPro" id="IPR029063">
    <property type="entry name" value="SAM-dependent_MTases_sf"/>
</dbReference>
<dbReference type="Pfam" id="PF08241">
    <property type="entry name" value="Methyltransf_11"/>
    <property type="match status" value="1"/>
</dbReference>
<organism evidence="2 3">
    <name type="scientific">Candidatus Entotheonella gemina</name>
    <dbReference type="NCBI Taxonomy" id="1429439"/>
    <lineage>
        <taxon>Bacteria</taxon>
        <taxon>Pseudomonadati</taxon>
        <taxon>Nitrospinota/Tectimicrobiota group</taxon>
        <taxon>Candidatus Tectimicrobiota</taxon>
        <taxon>Candidatus Entotheonellia</taxon>
        <taxon>Candidatus Entotheonellales</taxon>
        <taxon>Candidatus Entotheonellaceae</taxon>
        <taxon>Candidatus Entotheonella</taxon>
    </lineage>
</organism>
<reference evidence="2 3" key="1">
    <citation type="journal article" date="2014" name="Nature">
        <title>An environmental bacterial taxon with a large and distinct metabolic repertoire.</title>
        <authorList>
            <person name="Wilson M.C."/>
            <person name="Mori T."/>
            <person name="Ruckert C."/>
            <person name="Uria A.R."/>
            <person name="Helf M.J."/>
            <person name="Takada K."/>
            <person name="Gernert C."/>
            <person name="Steffens U.A."/>
            <person name="Heycke N."/>
            <person name="Schmitt S."/>
            <person name="Rinke C."/>
            <person name="Helfrich E.J."/>
            <person name="Brachmann A.O."/>
            <person name="Gurgui C."/>
            <person name="Wakimoto T."/>
            <person name="Kracht M."/>
            <person name="Crusemann M."/>
            <person name="Hentschel U."/>
            <person name="Abe I."/>
            <person name="Matsunaga S."/>
            <person name="Kalinowski J."/>
            <person name="Takeyama H."/>
            <person name="Piel J."/>
        </authorList>
    </citation>
    <scope>NUCLEOTIDE SEQUENCE [LARGE SCALE GENOMIC DNA]</scope>
    <source>
        <strain evidence="3">TSY2</strain>
    </source>
</reference>
<dbReference type="Gene3D" id="3.40.50.150">
    <property type="entry name" value="Vaccinia Virus protein VP39"/>
    <property type="match status" value="1"/>
</dbReference>
<accession>W4M5Q5</accession>
<dbReference type="EMBL" id="AZHX01000933">
    <property type="protein sequence ID" value="ETX05540.1"/>
    <property type="molecule type" value="Genomic_DNA"/>
</dbReference>
<dbReference type="AlphaFoldDB" id="W4M5Q5"/>
<dbReference type="GO" id="GO:0008757">
    <property type="term" value="F:S-adenosylmethionine-dependent methyltransferase activity"/>
    <property type="evidence" value="ECO:0007669"/>
    <property type="project" value="InterPro"/>
</dbReference>
<evidence type="ECO:0000313" key="3">
    <source>
        <dbReference type="Proteomes" id="UP000019140"/>
    </source>
</evidence>
<dbReference type="InterPro" id="IPR013216">
    <property type="entry name" value="Methyltransf_11"/>
</dbReference>
<dbReference type="GO" id="GO:0032259">
    <property type="term" value="P:methylation"/>
    <property type="evidence" value="ECO:0007669"/>
    <property type="project" value="UniProtKB-KW"/>
</dbReference>
<dbReference type="CDD" id="cd02440">
    <property type="entry name" value="AdoMet_MTases"/>
    <property type="match status" value="1"/>
</dbReference>
<protein>
    <submittedName>
        <fullName evidence="2">Methyltransferase</fullName>
    </submittedName>
</protein>
<feature type="domain" description="Methyltransferase type 11" evidence="1">
    <location>
        <begin position="61"/>
        <end position="154"/>
    </location>
</feature>
<sequence length="211" mass="23591">MNIEDKVAWVHGSTSHQELAERYDIWAHDYDRDLIDEAGYIGPQRAVEELTQYLSKDAKILDAGVGTGLVGKILHEQGYDHLEGMDLSAGMLQKAAEKKVYTALHQQVMGEPLDFATDSFDGIVSVGVLTYGHAPSSSFDELIRITKPGGYIIFPLISEFYETSDFKAKMTALETSGQWQLVSLSDPFQALPKMAPDFYYQIWVYRVGSAR</sequence>
<proteinExistence type="predicted"/>
<dbReference type="HOGENOM" id="CLU_090201_3_0_7"/>
<name>W4M5Q5_9BACT</name>
<comment type="caution">
    <text evidence="2">The sequence shown here is derived from an EMBL/GenBank/DDBJ whole genome shotgun (WGS) entry which is preliminary data.</text>
</comment>
<dbReference type="SUPFAM" id="SSF53335">
    <property type="entry name" value="S-adenosyl-L-methionine-dependent methyltransferases"/>
    <property type="match status" value="1"/>
</dbReference>
<dbReference type="PANTHER" id="PTHR43591:SF101">
    <property type="entry name" value="METHYLTRANSFERASE-LIKE PROTEIN 27"/>
    <property type="match status" value="1"/>
</dbReference>
<evidence type="ECO:0000313" key="2">
    <source>
        <dbReference type="EMBL" id="ETX05540.1"/>
    </source>
</evidence>
<dbReference type="PANTHER" id="PTHR43591">
    <property type="entry name" value="METHYLTRANSFERASE"/>
    <property type="match status" value="1"/>
</dbReference>